<protein>
    <recommendedName>
        <fullName evidence="4">ARID domain-containing protein</fullName>
    </recommendedName>
</protein>
<sequence length="1172" mass="126916">MANTNYQYPLDPFNGMQGNRGQHLGGQQQTAGVPGQYLGPWSTSPEQFRNQNAAVGAPQGAAAGHQTPQQHPMMAQGMGMMRNQDISAQMLHATSRMQPNGANPPNNFQQQQGQMSFPQNYANGMMNSVLPGANTAINPGAQQMGRPNLFAPAQVPLNPNLARQLQNLGTGVPNAPTMQRPSISGQTQAHPLQHWAQTVQSTEERIPQINRTVLEAIGTKNVAVMRQFRQALPEQKKRTEEDRNNMAQTTTMLAQSGNFPPDRVAQIYRFRDELANRMQSVCNHYEQLIAKLDDELQKLIQQQKDQQQQQQQQSHALSQAQAQARLQQQQPGRPPSAMHPTAGNNMIGIPYPTDGRGSSMGMHAQPPLQQGQVPQWNGQAATNPGQLATGNNGPLGPGPTAQFGTQPGFQHNPGVGTGANPGNAQQQQPTPRLNPAVPQASANPDPDVKNSFYRFLASQNIDQNPVYNGRAIDLWTLYHRSMAFDKHAPPGHPLKFRMIGAELGFPSENSQTDAMTAKVLQDWYFRIAQALNTMKRENPLNRPAEGPPPFGGGADGAHNLNILQRAKAQHPTTDFSSITDVMINNLPKERFLQRLQMLLTGNSNGPLVMPTGGMASTQPSILPNHRTQTPNNNEQVVAYLVSHAQDARDRQEYYKKVWATNFPMMVMNPVEQPENMDRWKNTLSQTLTAVRMLIPSLGAFDIMAQAAGEQPSGKEARDILAASMRAVKQMSVWQSQMPQVGGRAICLRQHELEQMLGFLQPLAERHKQRLLMITNPPAELHSMVRPTDVDLKTLGGFLTAMLPSQTPQPPPPQFSSQAPNRTPTPSSMPMQTPGPTHLAPTPPQMGANIRAQRRYAFSEAGAGPSSSPNHPTPSAVPTPAAPTPPAAASPPKQQKTTRNKPQPNPRRRTSKATPGTPTPVPEPASTPTPAAATTPASSTLKRSHDDAETPASHPEVQPNKRVKVEPAATPAPIPPPTPATPPSQLSAPIDRASIQNPEQALSILTDASKRAEVKDEGSAQGQSQEEFLQWLTQVLSGTPSSTSVTPAPQAPAEDPTSHSVPTTEAEAPGEFSFFDWGGYYSGHDTPAIPDLDKHETVSPESHNDMLTKTPPSQSNGTGKPGVVLDQGSSKTKAETSHAGSSPIPFADATYVSSPGFPYDGKVEPWEDPWAIA</sequence>
<evidence type="ECO:0000256" key="1">
    <source>
        <dbReference type="SAM" id="MobiDB-lite"/>
    </source>
</evidence>
<accession>G4TJ19</accession>
<feature type="compositionally biased region" description="Low complexity" evidence="1">
    <location>
        <begin position="927"/>
        <end position="939"/>
    </location>
</feature>
<feature type="compositionally biased region" description="Polar residues" evidence="1">
    <location>
        <begin position="892"/>
        <end position="901"/>
    </location>
</feature>
<reference evidence="2 3" key="1">
    <citation type="journal article" date="2011" name="PLoS Pathog.">
        <title>Endophytic Life Strategies Decoded by Genome and Transcriptome Analyses of the Mutualistic Root Symbiont Piriformospora indica.</title>
        <authorList>
            <person name="Zuccaro A."/>
            <person name="Lahrmann U."/>
            <person name="Guldener U."/>
            <person name="Langen G."/>
            <person name="Pfiffi S."/>
            <person name="Biedenkopf D."/>
            <person name="Wong P."/>
            <person name="Samans B."/>
            <person name="Grimm C."/>
            <person name="Basiewicz M."/>
            <person name="Murat C."/>
            <person name="Martin F."/>
            <person name="Kogel K.H."/>
        </authorList>
    </citation>
    <scope>NUCLEOTIDE SEQUENCE [LARGE SCALE GENOMIC DNA]</scope>
    <source>
        <strain evidence="2 3">DSM 11827</strain>
    </source>
</reference>
<dbReference type="InParanoid" id="G4TJ19"/>
<evidence type="ECO:0000313" key="3">
    <source>
        <dbReference type="Proteomes" id="UP000007148"/>
    </source>
</evidence>
<evidence type="ECO:0000313" key="2">
    <source>
        <dbReference type="EMBL" id="CCA71319.1"/>
    </source>
</evidence>
<dbReference type="Proteomes" id="UP000007148">
    <property type="component" value="Unassembled WGS sequence"/>
</dbReference>
<proteinExistence type="predicted"/>
<evidence type="ECO:0008006" key="4">
    <source>
        <dbReference type="Google" id="ProtNLM"/>
    </source>
</evidence>
<dbReference type="OrthoDB" id="3200112at2759"/>
<feature type="compositionally biased region" description="Polar residues" evidence="1">
    <location>
        <begin position="1019"/>
        <end position="1046"/>
    </location>
</feature>
<feature type="compositionally biased region" description="Polar residues" evidence="1">
    <location>
        <begin position="16"/>
        <end position="31"/>
    </location>
</feature>
<feature type="compositionally biased region" description="Low complexity" evidence="1">
    <location>
        <begin position="387"/>
        <end position="401"/>
    </location>
</feature>
<feature type="compositionally biased region" description="Pro residues" evidence="1">
    <location>
        <begin position="916"/>
        <end position="926"/>
    </location>
</feature>
<feature type="compositionally biased region" description="Low complexity" evidence="1">
    <location>
        <begin position="814"/>
        <end position="836"/>
    </location>
</feature>
<dbReference type="AlphaFoldDB" id="G4TJ19"/>
<comment type="caution">
    <text evidence="2">The sequence shown here is derived from an EMBL/GenBank/DDBJ whole genome shotgun (WGS) entry which is preliminary data.</text>
</comment>
<keyword evidence="3" id="KW-1185">Reference proteome</keyword>
<dbReference type="PRINTS" id="PR01217">
    <property type="entry name" value="PRICHEXTENSN"/>
</dbReference>
<feature type="compositionally biased region" description="Pro residues" evidence="1">
    <location>
        <begin position="870"/>
        <end position="888"/>
    </location>
</feature>
<feature type="region of interest" description="Disordered" evidence="1">
    <location>
        <begin position="306"/>
        <end position="446"/>
    </location>
</feature>
<feature type="compositionally biased region" description="Basic and acidic residues" evidence="1">
    <location>
        <begin position="1007"/>
        <end position="1017"/>
    </location>
</feature>
<feature type="compositionally biased region" description="Low complexity" evidence="1">
    <location>
        <begin position="306"/>
        <end position="330"/>
    </location>
</feature>
<feature type="region of interest" description="Disordered" evidence="1">
    <location>
        <begin position="1"/>
        <end position="46"/>
    </location>
</feature>
<gene>
    <name evidence="2" type="ORF">PIIN_05258</name>
</gene>
<name>G4TJ19_SERID</name>
<feature type="region of interest" description="Disordered" evidence="1">
    <location>
        <begin position="859"/>
        <end position="1150"/>
    </location>
</feature>
<dbReference type="HOGENOM" id="CLU_273963_0_0_1"/>
<feature type="compositionally biased region" description="Polar residues" evidence="1">
    <location>
        <begin position="367"/>
        <end position="386"/>
    </location>
</feature>
<feature type="region of interest" description="Disordered" evidence="1">
    <location>
        <begin position="800"/>
        <end position="845"/>
    </location>
</feature>
<dbReference type="EMBL" id="CAFZ01000114">
    <property type="protein sequence ID" value="CCA71319.1"/>
    <property type="molecule type" value="Genomic_DNA"/>
</dbReference>
<feature type="region of interest" description="Disordered" evidence="1">
    <location>
        <begin position="538"/>
        <end position="557"/>
    </location>
</feature>
<organism evidence="2 3">
    <name type="scientific">Serendipita indica (strain DSM 11827)</name>
    <name type="common">Root endophyte fungus</name>
    <name type="synonym">Piriformospora indica</name>
    <dbReference type="NCBI Taxonomy" id="1109443"/>
    <lineage>
        <taxon>Eukaryota</taxon>
        <taxon>Fungi</taxon>
        <taxon>Dikarya</taxon>
        <taxon>Basidiomycota</taxon>
        <taxon>Agaricomycotina</taxon>
        <taxon>Agaricomycetes</taxon>
        <taxon>Sebacinales</taxon>
        <taxon>Serendipitaceae</taxon>
        <taxon>Serendipita</taxon>
    </lineage>
</organism>
<feature type="compositionally biased region" description="Polar residues" evidence="1">
    <location>
        <begin position="420"/>
        <end position="431"/>
    </location>
</feature>
<feature type="compositionally biased region" description="Polar residues" evidence="1">
    <location>
        <begin position="1106"/>
        <end position="1117"/>
    </location>
</feature>
<feature type="compositionally biased region" description="Pro residues" evidence="1">
    <location>
        <begin position="969"/>
        <end position="981"/>
    </location>
</feature>
<feature type="compositionally biased region" description="Basic and acidic residues" evidence="1">
    <location>
        <begin position="1090"/>
        <end position="1105"/>
    </location>
</feature>
<dbReference type="STRING" id="1109443.G4TJ19"/>